<proteinExistence type="predicted"/>
<keyword evidence="1" id="KW-0472">Membrane</keyword>
<evidence type="ECO:0000313" key="2">
    <source>
        <dbReference type="EnsemblMetazoa" id="Aqu2.1.13155_001"/>
    </source>
</evidence>
<organism evidence="2">
    <name type="scientific">Amphimedon queenslandica</name>
    <name type="common">Sponge</name>
    <dbReference type="NCBI Taxonomy" id="400682"/>
    <lineage>
        <taxon>Eukaryota</taxon>
        <taxon>Metazoa</taxon>
        <taxon>Porifera</taxon>
        <taxon>Demospongiae</taxon>
        <taxon>Heteroscleromorpha</taxon>
        <taxon>Haplosclerida</taxon>
        <taxon>Niphatidae</taxon>
        <taxon>Amphimedon</taxon>
    </lineage>
</organism>
<dbReference type="EnsemblMetazoa" id="Aqu2.1.13155_001">
    <property type="protein sequence ID" value="Aqu2.1.13155_001"/>
    <property type="gene ID" value="Aqu2.1.13155"/>
</dbReference>
<feature type="transmembrane region" description="Helical" evidence="1">
    <location>
        <begin position="37"/>
        <end position="55"/>
    </location>
</feature>
<reference evidence="2" key="1">
    <citation type="submission" date="2017-05" db="UniProtKB">
        <authorList>
            <consortium name="EnsemblMetazoa"/>
        </authorList>
    </citation>
    <scope>IDENTIFICATION</scope>
</reference>
<evidence type="ECO:0000256" key="1">
    <source>
        <dbReference type="SAM" id="Phobius"/>
    </source>
</evidence>
<keyword evidence="1" id="KW-0812">Transmembrane</keyword>
<keyword evidence="1" id="KW-1133">Transmembrane helix</keyword>
<sequence>MKTETAVKELPKPTSAPAQQIKLNEVIQNVRQKIKTVHVVIVIGVFSVLLGYLSVAPPTDLPNWPLYSLNARTWQFFERWPLYMKNIEYAPVDIDALMLCRKFELIPKRNFRVMAILKKTANF</sequence>
<dbReference type="AlphaFoldDB" id="A0A1X7TF62"/>
<dbReference type="InParanoid" id="A0A1X7TF62"/>
<name>A0A1X7TF62_AMPQE</name>
<protein>
    <submittedName>
        <fullName evidence="2">Uncharacterized protein</fullName>
    </submittedName>
</protein>
<accession>A0A1X7TF62</accession>